<evidence type="ECO:0000313" key="15">
    <source>
        <dbReference type="Proteomes" id="UP000295620"/>
    </source>
</evidence>
<evidence type="ECO:0000313" key="14">
    <source>
        <dbReference type="EMBL" id="TDQ09892.1"/>
    </source>
</evidence>
<evidence type="ECO:0000256" key="9">
    <source>
        <dbReference type="RuleBase" id="RU003357"/>
    </source>
</evidence>
<evidence type="ECO:0000256" key="2">
    <source>
        <dbReference type="ARBA" id="ARBA00022448"/>
    </source>
</evidence>
<comment type="similarity">
    <text evidence="8 9">Belongs to the TonB-dependent receptor family.</text>
</comment>
<evidence type="ECO:0000256" key="4">
    <source>
        <dbReference type="ARBA" id="ARBA00022692"/>
    </source>
</evidence>
<dbReference type="InterPro" id="IPR012910">
    <property type="entry name" value="Plug_dom"/>
</dbReference>
<organism evidence="14 15">
    <name type="scientific">Pedobacter metabolipauper</name>
    <dbReference type="NCBI Taxonomy" id="425513"/>
    <lineage>
        <taxon>Bacteria</taxon>
        <taxon>Pseudomonadati</taxon>
        <taxon>Bacteroidota</taxon>
        <taxon>Sphingobacteriia</taxon>
        <taxon>Sphingobacteriales</taxon>
        <taxon>Sphingobacteriaceae</taxon>
        <taxon>Pedobacter</taxon>
    </lineage>
</organism>
<evidence type="ECO:0000256" key="11">
    <source>
        <dbReference type="SAM" id="SignalP"/>
    </source>
</evidence>
<evidence type="ECO:0000256" key="1">
    <source>
        <dbReference type="ARBA" id="ARBA00004571"/>
    </source>
</evidence>
<dbReference type="Gene3D" id="2.60.40.1120">
    <property type="entry name" value="Carboxypeptidase-like, regulatory domain"/>
    <property type="match status" value="1"/>
</dbReference>
<feature type="region of interest" description="Disordered" evidence="10">
    <location>
        <begin position="493"/>
        <end position="515"/>
    </location>
</feature>
<keyword evidence="11" id="KW-0732">Signal</keyword>
<dbReference type="GO" id="GO:0009279">
    <property type="term" value="C:cell outer membrane"/>
    <property type="evidence" value="ECO:0007669"/>
    <property type="project" value="UniProtKB-SubCell"/>
</dbReference>
<dbReference type="InterPro" id="IPR037066">
    <property type="entry name" value="Plug_dom_sf"/>
</dbReference>
<dbReference type="NCBIfam" id="TIGR04056">
    <property type="entry name" value="OMP_RagA_SusC"/>
    <property type="match status" value="1"/>
</dbReference>
<dbReference type="EMBL" id="SNYC01000004">
    <property type="protein sequence ID" value="TDQ09892.1"/>
    <property type="molecule type" value="Genomic_DNA"/>
</dbReference>
<proteinExistence type="inferred from homology"/>
<comment type="subcellular location">
    <subcellularLocation>
        <location evidence="1 8">Cell outer membrane</location>
        <topology evidence="1 8">Multi-pass membrane protein</topology>
    </subcellularLocation>
</comment>
<evidence type="ECO:0000256" key="8">
    <source>
        <dbReference type="PROSITE-ProRule" id="PRU01360"/>
    </source>
</evidence>
<evidence type="ECO:0000256" key="3">
    <source>
        <dbReference type="ARBA" id="ARBA00022452"/>
    </source>
</evidence>
<keyword evidence="4 8" id="KW-0812">Transmembrane</keyword>
<dbReference type="SUPFAM" id="SSF49464">
    <property type="entry name" value="Carboxypeptidase regulatory domain-like"/>
    <property type="match status" value="1"/>
</dbReference>
<keyword evidence="6 8" id="KW-0472">Membrane</keyword>
<dbReference type="Pfam" id="PF00593">
    <property type="entry name" value="TonB_dep_Rec_b-barrel"/>
    <property type="match status" value="1"/>
</dbReference>
<dbReference type="InterPro" id="IPR039426">
    <property type="entry name" value="TonB-dep_rcpt-like"/>
</dbReference>
<feature type="signal peptide" evidence="11">
    <location>
        <begin position="1"/>
        <end position="24"/>
    </location>
</feature>
<dbReference type="NCBIfam" id="TIGR04057">
    <property type="entry name" value="SusC_RagA_signa"/>
    <property type="match status" value="1"/>
</dbReference>
<comment type="caution">
    <text evidence="14">The sequence shown here is derived from an EMBL/GenBank/DDBJ whole genome shotgun (WGS) entry which is preliminary data.</text>
</comment>
<dbReference type="InterPro" id="IPR023996">
    <property type="entry name" value="TonB-dep_OMP_SusC/RagA"/>
</dbReference>
<dbReference type="Pfam" id="PF13715">
    <property type="entry name" value="CarbopepD_reg_2"/>
    <property type="match status" value="1"/>
</dbReference>
<evidence type="ECO:0000259" key="12">
    <source>
        <dbReference type="Pfam" id="PF00593"/>
    </source>
</evidence>
<evidence type="ECO:0000256" key="10">
    <source>
        <dbReference type="SAM" id="MobiDB-lite"/>
    </source>
</evidence>
<dbReference type="Gene3D" id="2.40.170.20">
    <property type="entry name" value="TonB-dependent receptor, beta-barrel domain"/>
    <property type="match status" value="1"/>
</dbReference>
<evidence type="ECO:0000256" key="6">
    <source>
        <dbReference type="ARBA" id="ARBA00023136"/>
    </source>
</evidence>
<evidence type="ECO:0000256" key="7">
    <source>
        <dbReference type="ARBA" id="ARBA00023237"/>
    </source>
</evidence>
<feature type="chain" id="PRO_5020791886" evidence="11">
    <location>
        <begin position="25"/>
        <end position="1021"/>
    </location>
</feature>
<dbReference type="PROSITE" id="PS52016">
    <property type="entry name" value="TONB_DEPENDENT_REC_3"/>
    <property type="match status" value="1"/>
</dbReference>
<dbReference type="Proteomes" id="UP000295620">
    <property type="component" value="Unassembled WGS sequence"/>
</dbReference>
<dbReference type="RefSeq" id="WP_133575942.1">
    <property type="nucleotide sequence ID" value="NZ_SNYC01000004.1"/>
</dbReference>
<name>A0A4R6SYV4_9SPHI</name>
<accession>A0A4R6SYV4</accession>
<evidence type="ECO:0000256" key="5">
    <source>
        <dbReference type="ARBA" id="ARBA00023077"/>
    </source>
</evidence>
<sequence>MKTSLQGSLGLVLLLVLSGFSALAQQKLSGKVTDENNQPFPGVIVQQFNTQNKVSTNANGEYTITLTADGGKSLQFNYVGYTAITLPFTATSTTLNASLQPSNSSLDEVVVVGYTTQRRGTITGALTSVNVGEAQKRRVADVAQMLQGQVAGVQITQSTGAPGDPIDIRIRGASIGNNSPLFVIDGVPTTNSSFVNTQDIESMSVLKDASAAAIYGSRAAAGVIIITTKKGSRDKPAFEVNYFNGIQKVANLPTMLNTQQYLAKVEEAWNNSGYTGTNPYTSQKSRTDLANTDWLDELFENGHSQSLQVTASGGSEKVSYMFSGGYYNQDGVVVYDNDKYRRINFRTNINANMTDRLTIGANLQMSQEKRDQLSSRGDAPGIIRHALLRPPVLGVFKDPSDPTYSLEDPFTDLPFYQSNGTFQSSLYEWTQNPVALAYFTDNTLNQFKTFGNAFAEFNVLKDKSLKFKSNVGMEINFNHNKAFFENFGDNDGNAGPLDQGTGRQNRPNGLNEDRGDDYTLTWNNTLNYTNTFGKHAVSGLIGSEFINNTSSSINASRRRFEFDYPAFRYLDLGSSATDLWNGGYASEYSLFSLFATATYVYNNKYMITANMRADASSRFGENNKWGYFPSVSAGWVLSEEDFMKDASWMSYLRLRASTGTLGNQSGIPNYSYLKKYNAEGKIIRYGNPDLKWESTSQQNFGADLGIFKNKFYLSADYFIKTTSDILLGVTLPALVGNVDATIVNAGEVTNKGFELAVSYKDRTAGGFGYNISANMATLKNNVEKLHPNVPSIIGATTRAVPGQPLDVYYGYIFDGIYQNTAEITSHQSGTANPSSVPGDIKFKDLNNDGLINDLDRTYMGSSIPKLTYGFSFSTDYKGFDLSVLLQGVDGVDRYNESKKILDYDTRPFNHTTNVLNSWHGEGTSNTIPRISFTDNGSSRVSSIFIEDASYLRLKNVELGYSFSSILKKTKLGVQNIRLYVSGQNLWTSTNYSGLDPEISDQMDYGTYPQSRAILFGLNVTF</sequence>
<feature type="domain" description="TonB-dependent receptor plug" evidence="13">
    <location>
        <begin position="122"/>
        <end position="223"/>
    </location>
</feature>
<dbReference type="AlphaFoldDB" id="A0A4R6SYV4"/>
<protein>
    <submittedName>
        <fullName evidence="14">TonB-linked SusC/RagA family outer membrane protein</fullName>
    </submittedName>
</protein>
<keyword evidence="7 8" id="KW-0998">Cell outer membrane</keyword>
<dbReference type="OrthoDB" id="9768177at2"/>
<keyword evidence="3 8" id="KW-1134">Transmembrane beta strand</keyword>
<dbReference type="InterPro" id="IPR000531">
    <property type="entry name" value="Beta-barrel_TonB"/>
</dbReference>
<dbReference type="Pfam" id="PF07715">
    <property type="entry name" value="Plug"/>
    <property type="match status" value="1"/>
</dbReference>
<keyword evidence="5 9" id="KW-0798">TonB box</keyword>
<reference evidence="14 15" key="1">
    <citation type="submission" date="2019-03" db="EMBL/GenBank/DDBJ databases">
        <title>Genomic Encyclopedia of Archaeal and Bacterial Type Strains, Phase II (KMG-II): from individual species to whole genera.</title>
        <authorList>
            <person name="Goeker M."/>
        </authorList>
    </citation>
    <scope>NUCLEOTIDE SEQUENCE [LARGE SCALE GENOMIC DNA]</scope>
    <source>
        <strain evidence="14 15">DSM 19035</strain>
    </source>
</reference>
<dbReference type="SUPFAM" id="SSF56935">
    <property type="entry name" value="Porins"/>
    <property type="match status" value="1"/>
</dbReference>
<evidence type="ECO:0000259" key="13">
    <source>
        <dbReference type="Pfam" id="PF07715"/>
    </source>
</evidence>
<dbReference type="InterPro" id="IPR008969">
    <property type="entry name" value="CarboxyPept-like_regulatory"/>
</dbReference>
<dbReference type="InterPro" id="IPR036942">
    <property type="entry name" value="Beta-barrel_TonB_sf"/>
</dbReference>
<dbReference type="Gene3D" id="2.170.130.10">
    <property type="entry name" value="TonB-dependent receptor, plug domain"/>
    <property type="match status" value="1"/>
</dbReference>
<keyword evidence="2 8" id="KW-0813">Transport</keyword>
<dbReference type="InterPro" id="IPR023997">
    <property type="entry name" value="TonB-dep_OMP_SusC/RagA_CS"/>
</dbReference>
<feature type="domain" description="TonB-dependent receptor-like beta-barrel" evidence="12">
    <location>
        <begin position="417"/>
        <end position="985"/>
    </location>
</feature>
<gene>
    <name evidence="14" type="ORF">ATK78_2051</name>
</gene>
<keyword evidence="15" id="KW-1185">Reference proteome</keyword>